<reference evidence="1 2" key="1">
    <citation type="submission" date="2019-05" db="EMBL/GenBank/DDBJ databases">
        <authorList>
            <consortium name="Pathogen Informatics"/>
        </authorList>
    </citation>
    <scope>NUCLEOTIDE SEQUENCE [LARGE SCALE GENOMIC DNA]</scope>
    <source>
        <strain evidence="1 2">NCTC7982</strain>
    </source>
</reference>
<dbReference type="Proteomes" id="UP000373301">
    <property type="component" value="Unassembled WGS sequence"/>
</dbReference>
<dbReference type="AlphaFoldDB" id="A0A9X9SHU0"/>
<dbReference type="EMBL" id="CABEIM010000003">
    <property type="protein sequence ID" value="VTS77740.1"/>
    <property type="molecule type" value="Genomic_DNA"/>
</dbReference>
<proteinExistence type="predicted"/>
<gene>
    <name evidence="1" type="ORF">NCTC7982_00448</name>
</gene>
<organism evidence="1 2">
    <name type="scientific">Streptococcus dysgalactiae</name>
    <dbReference type="NCBI Taxonomy" id="1334"/>
    <lineage>
        <taxon>Bacteria</taxon>
        <taxon>Bacillati</taxon>
        <taxon>Bacillota</taxon>
        <taxon>Bacilli</taxon>
        <taxon>Lactobacillales</taxon>
        <taxon>Streptococcaceae</taxon>
        <taxon>Streptococcus</taxon>
    </lineage>
</organism>
<evidence type="ECO:0000313" key="1">
    <source>
        <dbReference type="EMBL" id="VTS77740.1"/>
    </source>
</evidence>
<comment type="caution">
    <text evidence="1">The sequence shown here is derived from an EMBL/GenBank/DDBJ whole genome shotgun (WGS) entry which is preliminary data.</text>
</comment>
<sequence length="75" mass="8587">MENKLETLYLYIYIDHLIDIVKSERSELNDTFRRSEKSDSELSLGGNKDCLCIYLVKEVLSAVFRVYPIGIAVVG</sequence>
<protein>
    <submittedName>
        <fullName evidence="1">Uncharacterized protein</fullName>
    </submittedName>
</protein>
<evidence type="ECO:0000313" key="2">
    <source>
        <dbReference type="Proteomes" id="UP000373301"/>
    </source>
</evidence>
<name>A0A9X9SHU0_STRDY</name>
<accession>A0A9X9SHU0</accession>